<dbReference type="EMBL" id="NPKH01000014">
    <property type="protein sequence ID" value="PAP96390.1"/>
    <property type="molecule type" value="Genomic_DNA"/>
</dbReference>
<sequence length="263" mass="27134">MLIHRLATLTGLAVVTLFLTAPANALTMTECSTKYNAAKDAGTLGGQNWNQFRKAECGTDAADATPAAAESTSAATTDAAPGPTAKECSTKYQAAKAAGTLNGTKWSDFRKSECAAGASATVEPAAETPKAAATANAGNGLSRADCSAKYQAAKTGNTLNGMKWNDFRMSQCGASGSDDDTMPAADQASLTSHPETPTVTAPQGVTFPKAISTKYSSETPAKGRMHTCRDQYHANKEADTLGGLKWIQKGGGFYSLCNAALKS</sequence>
<evidence type="ECO:0000313" key="4">
    <source>
        <dbReference type="Proteomes" id="UP000215931"/>
    </source>
</evidence>
<evidence type="ECO:0000256" key="1">
    <source>
        <dbReference type="SAM" id="MobiDB-lite"/>
    </source>
</evidence>
<feature type="region of interest" description="Disordered" evidence="1">
    <location>
        <begin position="172"/>
        <end position="202"/>
    </location>
</feature>
<evidence type="ECO:0000313" key="3">
    <source>
        <dbReference type="EMBL" id="PAP96390.1"/>
    </source>
</evidence>
<feature type="chain" id="PRO_5012876896" description="Antifreeze protein" evidence="2">
    <location>
        <begin position="26"/>
        <end position="263"/>
    </location>
</feature>
<name>A0A271KL10_9HYPH</name>
<organism evidence="3 4">
    <name type="scientific">Mesorhizobium wenxiniae</name>
    <dbReference type="NCBI Taxonomy" id="2014805"/>
    <lineage>
        <taxon>Bacteria</taxon>
        <taxon>Pseudomonadati</taxon>
        <taxon>Pseudomonadota</taxon>
        <taxon>Alphaproteobacteria</taxon>
        <taxon>Hyphomicrobiales</taxon>
        <taxon>Phyllobacteriaceae</taxon>
        <taxon>Mesorhizobium</taxon>
    </lineage>
</organism>
<feature type="region of interest" description="Disordered" evidence="1">
    <location>
        <begin position="63"/>
        <end position="85"/>
    </location>
</feature>
<feature type="compositionally biased region" description="Polar residues" evidence="1">
    <location>
        <begin position="188"/>
        <end position="202"/>
    </location>
</feature>
<dbReference type="OrthoDB" id="8001261at2"/>
<evidence type="ECO:0008006" key="5">
    <source>
        <dbReference type="Google" id="ProtNLM"/>
    </source>
</evidence>
<dbReference type="Proteomes" id="UP000215931">
    <property type="component" value="Unassembled WGS sequence"/>
</dbReference>
<proteinExistence type="predicted"/>
<keyword evidence="4" id="KW-1185">Reference proteome</keyword>
<accession>A0A271KL10</accession>
<keyword evidence="2" id="KW-0732">Signal</keyword>
<gene>
    <name evidence="3" type="ORF">CIT31_06930</name>
</gene>
<feature type="signal peptide" evidence="2">
    <location>
        <begin position="1"/>
        <end position="25"/>
    </location>
</feature>
<dbReference type="RefSeq" id="WP_095517982.1">
    <property type="nucleotide sequence ID" value="NZ_NPKH01000014.1"/>
</dbReference>
<comment type="caution">
    <text evidence="3">The sequence shown here is derived from an EMBL/GenBank/DDBJ whole genome shotgun (WGS) entry which is preliminary data.</text>
</comment>
<reference evidence="3 4" key="1">
    <citation type="submission" date="2017-08" db="EMBL/GenBank/DDBJ databases">
        <title>Mesorhizobium wenxinae sp. nov., a novel rhizobial species isolated from root nodules of chickpea (Cicer arietinum L.).</title>
        <authorList>
            <person name="Zhang J."/>
        </authorList>
    </citation>
    <scope>NUCLEOTIDE SEQUENCE [LARGE SCALE GENOMIC DNA]</scope>
    <source>
        <strain evidence="4">WYCCWR 10019</strain>
    </source>
</reference>
<dbReference type="AlphaFoldDB" id="A0A271KL10"/>
<protein>
    <recommendedName>
        <fullName evidence="5">Antifreeze protein</fullName>
    </recommendedName>
</protein>
<evidence type="ECO:0000256" key="2">
    <source>
        <dbReference type="SAM" id="SignalP"/>
    </source>
</evidence>